<feature type="region of interest" description="Disordered" evidence="1">
    <location>
        <begin position="159"/>
        <end position="182"/>
    </location>
</feature>
<feature type="compositionally biased region" description="Basic and acidic residues" evidence="1">
    <location>
        <begin position="494"/>
        <end position="506"/>
    </location>
</feature>
<feature type="region of interest" description="Disordered" evidence="1">
    <location>
        <begin position="580"/>
        <end position="619"/>
    </location>
</feature>
<dbReference type="AlphaFoldDB" id="S3CK72"/>
<protein>
    <submittedName>
        <fullName evidence="2">Uncharacterized protein</fullName>
    </submittedName>
</protein>
<gene>
    <name evidence="2" type="ORF">F503_03290</name>
</gene>
<keyword evidence="3" id="KW-1185">Reference proteome</keyword>
<feature type="compositionally biased region" description="Polar residues" evidence="1">
    <location>
        <begin position="419"/>
        <end position="431"/>
    </location>
</feature>
<feature type="region of interest" description="Disordered" evidence="1">
    <location>
        <begin position="328"/>
        <end position="372"/>
    </location>
</feature>
<evidence type="ECO:0000313" key="2">
    <source>
        <dbReference type="EMBL" id="EPE06863.1"/>
    </source>
</evidence>
<dbReference type="Proteomes" id="UP000016923">
    <property type="component" value="Unassembled WGS sequence"/>
</dbReference>
<feature type="compositionally biased region" description="Acidic residues" evidence="1">
    <location>
        <begin position="465"/>
        <end position="478"/>
    </location>
</feature>
<dbReference type="HOGENOM" id="CLU_357187_0_0_1"/>
<dbReference type="eggNOG" id="ENOG502RMRP">
    <property type="taxonomic scope" value="Eukaryota"/>
</dbReference>
<feature type="compositionally biased region" description="Acidic residues" evidence="1">
    <location>
        <begin position="328"/>
        <end position="355"/>
    </location>
</feature>
<organism evidence="2 3">
    <name type="scientific">Ophiostoma piceae (strain UAMH 11346)</name>
    <name type="common">Sap stain fungus</name>
    <dbReference type="NCBI Taxonomy" id="1262450"/>
    <lineage>
        <taxon>Eukaryota</taxon>
        <taxon>Fungi</taxon>
        <taxon>Dikarya</taxon>
        <taxon>Ascomycota</taxon>
        <taxon>Pezizomycotina</taxon>
        <taxon>Sordariomycetes</taxon>
        <taxon>Sordariomycetidae</taxon>
        <taxon>Ophiostomatales</taxon>
        <taxon>Ophiostomataceae</taxon>
        <taxon>Ophiostoma</taxon>
    </lineage>
</organism>
<reference evidence="2 3" key="1">
    <citation type="journal article" date="2013" name="BMC Genomics">
        <title>The genome and transcriptome of the pine saprophyte Ophiostoma piceae, and a comparison with the bark beetle-associated pine pathogen Grosmannia clavigera.</title>
        <authorList>
            <person name="Haridas S."/>
            <person name="Wang Y."/>
            <person name="Lim L."/>
            <person name="Massoumi Alamouti S."/>
            <person name="Jackman S."/>
            <person name="Docking R."/>
            <person name="Robertson G."/>
            <person name="Birol I."/>
            <person name="Bohlmann J."/>
            <person name="Breuil C."/>
        </authorList>
    </citation>
    <scope>NUCLEOTIDE SEQUENCE [LARGE SCALE GENOMIC DNA]</scope>
    <source>
        <strain evidence="2 3">UAMH 11346</strain>
    </source>
</reference>
<feature type="region of interest" description="Disordered" evidence="1">
    <location>
        <begin position="406"/>
        <end position="480"/>
    </location>
</feature>
<proteinExistence type="predicted"/>
<feature type="compositionally biased region" description="Basic and acidic residues" evidence="1">
    <location>
        <begin position="169"/>
        <end position="178"/>
    </location>
</feature>
<feature type="region of interest" description="Disordered" evidence="1">
    <location>
        <begin position="494"/>
        <end position="562"/>
    </location>
</feature>
<dbReference type="VEuPathDB" id="FungiDB:F503_03290"/>
<sequence>MTAFYFSTMFPVGAYVIPAGESYGNYESYHNNTSNIDATASDIKSKTTRGKSALKKFFARTVERLTLRVRRSVKSPKAWKGKDKEVVVPIGEDAEDGKTGVVNEIVEESVVGDANQDVINDTPGEQMSNEINEDNDDARSIKSTISMDSVLGLYHEEPTPPFLPQSRAVDTKNEEHTETPLYDSTPEQKTIMETVDIPCGGHIQSEDLIMDDQASDCQSSPFITDVSVTDSINEGEPELDSDIEDNEFINPVDIRRDNMLSTDRMFEERDVSDDSIDLDDCNQSPRSGHEENELMFDMDVDNDTFLDRMDSFSTPTRGNLFQIDEIDETSDINEEPATEESFSEEFSPEELEELEQLGQPEEPLSPHKPLARTKSVNLRLRYEIQENAHHADYKNKGKAVIRTAITHKSSRENRASWDSVKSTDSQDTWSPDSADDTDITTPSADSSSDDCTKEEEQSVAGVIDDSADDNEDDEDMSEVDIGYLFPNLAHTEKDVANANTKVRDTSVHTTPETTDLCNPAPAPTSTYASTTPPGSPPTTRDPTAVPEFPYTSVTHTPAPASDAGAATAIQNGLDDIAEETEEELAEDAQQQPLPAQETQPSQNGQHANDKTMRSASGSGPLRLYGTKLCLIVEEEDADNEDFDLYLDRVERHAIVTDSGEYTGDPMHVDSSVNNHYNAQLECAAPSDEQQTDESQESEDDESDLYYYGWGVATSRYGQFLEDFAEMGRVQQHANKDVRLSKCNWMLLSEPNVMGDCSGPLLMVTTPEGQTKYPQDITWYDDGDEE</sequence>
<evidence type="ECO:0000313" key="3">
    <source>
        <dbReference type="Proteomes" id="UP000016923"/>
    </source>
</evidence>
<feature type="region of interest" description="Disordered" evidence="1">
    <location>
        <begin position="271"/>
        <end position="293"/>
    </location>
</feature>
<evidence type="ECO:0000256" key="1">
    <source>
        <dbReference type="SAM" id="MobiDB-lite"/>
    </source>
</evidence>
<name>S3CK72_OPHP1</name>
<feature type="compositionally biased region" description="Low complexity" evidence="1">
    <location>
        <begin position="523"/>
        <end position="543"/>
    </location>
</feature>
<accession>S3CK72</accession>
<dbReference type="EMBL" id="KE148152">
    <property type="protein sequence ID" value="EPE06863.1"/>
    <property type="molecule type" value="Genomic_DNA"/>
</dbReference>
<feature type="compositionally biased region" description="Acidic residues" evidence="1">
    <location>
        <begin position="271"/>
        <end position="280"/>
    </location>
</feature>
<dbReference type="OrthoDB" id="5245714at2759"/>
<feature type="compositionally biased region" description="Polar residues" evidence="1">
    <location>
        <begin position="596"/>
        <end position="606"/>
    </location>
</feature>
<feature type="compositionally biased region" description="Polar residues" evidence="1">
    <location>
        <begin position="507"/>
        <end position="516"/>
    </location>
</feature>